<evidence type="ECO:0000256" key="13">
    <source>
        <dbReference type="RuleBase" id="RU367039"/>
    </source>
</evidence>
<evidence type="ECO:0000256" key="11">
    <source>
        <dbReference type="ARBA" id="ARBA00048271"/>
    </source>
</evidence>
<gene>
    <name evidence="14" type="ORF">RFI_05737</name>
</gene>
<dbReference type="UniPathway" id="UPA00111">
    <property type="reaction ID" value="UER00527"/>
</dbReference>
<dbReference type="OrthoDB" id="5151075at2759"/>
<dbReference type="InterPro" id="IPR007828">
    <property type="entry name" value="Inositol_oxygenase"/>
</dbReference>
<feature type="binding site" evidence="12">
    <location>
        <position position="74"/>
    </location>
    <ligand>
        <name>Fe cation</name>
        <dbReference type="ChEBI" id="CHEBI:24875"/>
        <label>1</label>
    </ligand>
</feature>
<name>X6NZZ5_RETFI</name>
<evidence type="ECO:0000256" key="12">
    <source>
        <dbReference type="PIRSR" id="PIRSR607828-2"/>
    </source>
</evidence>
<proteinExistence type="inferred from homology"/>
<feature type="binding site" evidence="12">
    <location>
        <position position="41"/>
    </location>
    <ligand>
        <name>Fe cation</name>
        <dbReference type="ChEBI" id="CHEBI:24875"/>
        <label>1</label>
    </ligand>
</feature>
<dbReference type="GO" id="GO:0019310">
    <property type="term" value="P:inositol catabolic process"/>
    <property type="evidence" value="ECO:0007669"/>
    <property type="project" value="UniProtKB-UniRule"/>
</dbReference>
<evidence type="ECO:0000313" key="15">
    <source>
        <dbReference type="Proteomes" id="UP000023152"/>
    </source>
</evidence>
<evidence type="ECO:0000256" key="7">
    <source>
        <dbReference type="ARBA" id="ARBA00022723"/>
    </source>
</evidence>
<comment type="catalytic activity">
    <reaction evidence="11 13">
        <text>myo-inositol + O2 = D-glucuronate + H2O + H(+)</text>
        <dbReference type="Rhea" id="RHEA:23696"/>
        <dbReference type="ChEBI" id="CHEBI:15377"/>
        <dbReference type="ChEBI" id="CHEBI:15378"/>
        <dbReference type="ChEBI" id="CHEBI:15379"/>
        <dbReference type="ChEBI" id="CHEBI:17268"/>
        <dbReference type="ChEBI" id="CHEBI:58720"/>
        <dbReference type="EC" id="1.13.99.1"/>
    </reaction>
</comment>
<evidence type="ECO:0000256" key="4">
    <source>
        <dbReference type="ARBA" id="ARBA00011919"/>
    </source>
</evidence>
<dbReference type="GO" id="GO:0005506">
    <property type="term" value="F:iron ion binding"/>
    <property type="evidence" value="ECO:0007669"/>
    <property type="project" value="InterPro"/>
</dbReference>
<keyword evidence="15" id="KW-1185">Reference proteome</keyword>
<evidence type="ECO:0000256" key="5">
    <source>
        <dbReference type="ARBA" id="ARBA00019269"/>
    </source>
</evidence>
<evidence type="ECO:0000256" key="1">
    <source>
        <dbReference type="ARBA" id="ARBA00004496"/>
    </source>
</evidence>
<accession>X6NZZ5</accession>
<dbReference type="PANTHER" id="PTHR12588:SF0">
    <property type="entry name" value="INOSITOL OXYGENASE"/>
    <property type="match status" value="1"/>
</dbReference>
<evidence type="ECO:0000256" key="8">
    <source>
        <dbReference type="ARBA" id="ARBA00023002"/>
    </source>
</evidence>
<evidence type="ECO:0000313" key="14">
    <source>
        <dbReference type="EMBL" id="ETO31384.1"/>
    </source>
</evidence>
<keyword evidence="7 12" id="KW-0479">Metal-binding</keyword>
<keyword evidence="6 13" id="KW-0963">Cytoplasm</keyword>
<comment type="subcellular location">
    <subcellularLocation>
        <location evidence="1 13">Cytoplasm</location>
    </subcellularLocation>
</comment>
<dbReference type="SUPFAM" id="SSF109604">
    <property type="entry name" value="HD-domain/PDEase-like"/>
    <property type="match status" value="1"/>
</dbReference>
<comment type="caution">
    <text evidence="14">The sequence shown here is derived from an EMBL/GenBank/DDBJ whole genome shotgun (WGS) entry which is preliminary data.</text>
</comment>
<evidence type="ECO:0000256" key="3">
    <source>
        <dbReference type="ARBA" id="ARBA00005286"/>
    </source>
</evidence>
<dbReference type="GO" id="GO:0050113">
    <property type="term" value="F:inositol oxygenase activity"/>
    <property type="evidence" value="ECO:0007669"/>
    <property type="project" value="UniProtKB-UniRule"/>
</dbReference>
<evidence type="ECO:0000256" key="6">
    <source>
        <dbReference type="ARBA" id="ARBA00022490"/>
    </source>
</evidence>
<evidence type="ECO:0000256" key="10">
    <source>
        <dbReference type="ARBA" id="ARBA00029668"/>
    </source>
</evidence>
<dbReference type="EC" id="1.13.99.1" evidence="4 13"/>
<feature type="non-terminal residue" evidence="14">
    <location>
        <position position="1"/>
    </location>
</feature>
<comment type="cofactor">
    <cofactor evidence="12 13">
        <name>Fe cation</name>
        <dbReference type="ChEBI" id="CHEBI:24875"/>
    </cofactor>
    <text evidence="12 13">Binds 2 iron ions per subunit.</text>
</comment>
<comment type="similarity">
    <text evidence="3 13">Belongs to the myo-inositol oxygenase family.</text>
</comment>
<dbReference type="PANTHER" id="PTHR12588">
    <property type="entry name" value="MYOINOSITOL OXYGENASE"/>
    <property type="match status" value="1"/>
</dbReference>
<keyword evidence="9 12" id="KW-0408">Iron</keyword>
<comment type="pathway">
    <text evidence="2 13">Polyol metabolism; myo-inositol degradation into D-glucuronate; D-glucuronate from myo-inositol: step 1/1.</text>
</comment>
<dbReference type="OMA" id="GCTIPLE"/>
<evidence type="ECO:0000256" key="9">
    <source>
        <dbReference type="ARBA" id="ARBA00023004"/>
    </source>
</evidence>
<dbReference type="Pfam" id="PF05153">
    <property type="entry name" value="MIOX"/>
    <property type="match status" value="1"/>
</dbReference>
<evidence type="ECO:0000256" key="2">
    <source>
        <dbReference type="ARBA" id="ARBA00005167"/>
    </source>
</evidence>
<dbReference type="Proteomes" id="UP000023152">
    <property type="component" value="Unassembled WGS sequence"/>
</dbReference>
<sequence>AKKKKKKKKKKIVFLKKKKKKKIAKDQSTLPQVALYLLRFHSFYPWHNKHGYMHLCDEKDLEYLKWVKKFQKCDLYSKSRECPTLTEVADYYKPIVEKYFPRPVRW</sequence>
<dbReference type="AlphaFoldDB" id="X6NZZ5"/>
<keyword evidence="8 13" id="KW-0560">Oxidoreductase</keyword>
<reference evidence="14 15" key="1">
    <citation type="journal article" date="2013" name="Curr. Biol.">
        <title>The Genome of the Foraminiferan Reticulomyxa filosa.</title>
        <authorList>
            <person name="Glockner G."/>
            <person name="Hulsmann N."/>
            <person name="Schleicher M."/>
            <person name="Noegel A.A."/>
            <person name="Eichinger L."/>
            <person name="Gallinger C."/>
            <person name="Pawlowski J."/>
            <person name="Sierra R."/>
            <person name="Euteneuer U."/>
            <person name="Pillet L."/>
            <person name="Moustafa A."/>
            <person name="Platzer M."/>
            <person name="Groth M."/>
            <person name="Szafranski K."/>
            <person name="Schliwa M."/>
        </authorList>
    </citation>
    <scope>NUCLEOTIDE SEQUENCE [LARGE SCALE GENOMIC DNA]</scope>
</reference>
<dbReference type="GO" id="GO:0005737">
    <property type="term" value="C:cytoplasm"/>
    <property type="evidence" value="ECO:0007669"/>
    <property type="project" value="UniProtKB-SubCell"/>
</dbReference>
<protein>
    <recommendedName>
        <fullName evidence="5 13">Inositol oxygenase</fullName>
        <ecNumber evidence="4 13">1.13.99.1</ecNumber>
    </recommendedName>
    <alternativeName>
        <fullName evidence="10 13">Myo-inositol oxygenase</fullName>
    </alternativeName>
</protein>
<dbReference type="EMBL" id="ASPP01004967">
    <property type="protein sequence ID" value="ETO31384.1"/>
    <property type="molecule type" value="Genomic_DNA"/>
</dbReference>
<organism evidence="14 15">
    <name type="scientific">Reticulomyxa filosa</name>
    <dbReference type="NCBI Taxonomy" id="46433"/>
    <lineage>
        <taxon>Eukaryota</taxon>
        <taxon>Sar</taxon>
        <taxon>Rhizaria</taxon>
        <taxon>Retaria</taxon>
        <taxon>Foraminifera</taxon>
        <taxon>Monothalamids</taxon>
        <taxon>Reticulomyxidae</taxon>
        <taxon>Reticulomyxa</taxon>
    </lineage>
</organism>